<organism evidence="3 4">
    <name type="scientific">Treponema saccharophilum DSM 2985</name>
    <dbReference type="NCBI Taxonomy" id="907348"/>
    <lineage>
        <taxon>Bacteria</taxon>
        <taxon>Pseudomonadati</taxon>
        <taxon>Spirochaetota</taxon>
        <taxon>Spirochaetia</taxon>
        <taxon>Spirochaetales</taxon>
        <taxon>Treponemataceae</taxon>
        <taxon>Treponema</taxon>
    </lineage>
</organism>
<accession>H7EI75</accession>
<gene>
    <name evidence="3" type="ORF">TresaDRAFT_2249</name>
</gene>
<sequence>MKRIFAALLPFLAAPLLASPRDIARGMEAYRDEDWASAEFFIRKYLSDASFEDAGDDVVYILIKSSFHAGDYEGAQADCAAFLGSFPESRYRPLVLFQNGKLLHLLGRNDSAVLALCDFCQLNPGHELYPDALFWIAEAFFDEYDFESARGLYTRVVSDFASNRNVPAAKYKLDLISRRSREEKLLYLLRVTGEENLSAREDYERQLRIYRMEDRAGLQKMMKDARDRVPEPLPETPAPSAEDVPREPSASAFPSAGELFDYEAEIEMLRRKAWRIQQIMSERADGASR</sequence>
<dbReference type="Gene3D" id="1.25.40.10">
    <property type="entry name" value="Tetratricopeptide repeat domain"/>
    <property type="match status" value="2"/>
</dbReference>
<feature type="chain" id="PRO_5003609158" evidence="2">
    <location>
        <begin position="19"/>
        <end position="289"/>
    </location>
</feature>
<keyword evidence="4" id="KW-1185">Reference proteome</keyword>
<evidence type="ECO:0000256" key="2">
    <source>
        <dbReference type="SAM" id="SignalP"/>
    </source>
</evidence>
<feature type="region of interest" description="Disordered" evidence="1">
    <location>
        <begin position="225"/>
        <end position="256"/>
    </location>
</feature>
<name>H7EI75_9SPIR</name>
<comment type="caution">
    <text evidence="3">The sequence shown here is derived from an EMBL/GenBank/DDBJ whole genome shotgun (WGS) entry which is preliminary data.</text>
</comment>
<dbReference type="STRING" id="907348.TresaDRAFT_2249"/>
<evidence type="ECO:0000313" key="4">
    <source>
        <dbReference type="Proteomes" id="UP000003571"/>
    </source>
</evidence>
<proteinExistence type="predicted"/>
<dbReference type="PATRIC" id="fig|907348.3.peg.512"/>
<dbReference type="SUPFAM" id="SSF48452">
    <property type="entry name" value="TPR-like"/>
    <property type="match status" value="1"/>
</dbReference>
<evidence type="ECO:0000256" key="1">
    <source>
        <dbReference type="SAM" id="MobiDB-lite"/>
    </source>
</evidence>
<protein>
    <submittedName>
        <fullName evidence="3">Uncharacterized protein</fullName>
    </submittedName>
</protein>
<reference evidence="3 4" key="1">
    <citation type="submission" date="2011-09" db="EMBL/GenBank/DDBJ databases">
        <title>The draft genome of Treponema saccharophilum DSM 2985.</title>
        <authorList>
            <consortium name="US DOE Joint Genome Institute (JGI-PGF)"/>
            <person name="Lucas S."/>
            <person name="Copeland A."/>
            <person name="Lapidus A."/>
            <person name="Glavina del Rio T."/>
            <person name="Dalin E."/>
            <person name="Tice H."/>
            <person name="Bruce D."/>
            <person name="Goodwin L."/>
            <person name="Pitluck S."/>
            <person name="Peters L."/>
            <person name="Kyrpides N."/>
            <person name="Mavromatis K."/>
            <person name="Ivanova N."/>
            <person name="Markowitz V."/>
            <person name="Cheng J.-F."/>
            <person name="Hugenholtz P."/>
            <person name="Woyke T."/>
            <person name="Wu D."/>
            <person name="Gronow S."/>
            <person name="Wellnitz S."/>
            <person name="Brambilla E."/>
            <person name="Klenk H.-P."/>
            <person name="Eisen J.A."/>
        </authorList>
    </citation>
    <scope>NUCLEOTIDE SEQUENCE [LARGE SCALE GENOMIC DNA]</scope>
    <source>
        <strain evidence="3 4">DSM 2985</strain>
    </source>
</reference>
<dbReference type="Proteomes" id="UP000003571">
    <property type="component" value="Unassembled WGS sequence"/>
</dbReference>
<feature type="signal peptide" evidence="2">
    <location>
        <begin position="1"/>
        <end position="18"/>
    </location>
</feature>
<dbReference type="AlphaFoldDB" id="H7EI75"/>
<dbReference type="InterPro" id="IPR011990">
    <property type="entry name" value="TPR-like_helical_dom_sf"/>
</dbReference>
<evidence type="ECO:0000313" key="3">
    <source>
        <dbReference type="EMBL" id="EIC02754.1"/>
    </source>
</evidence>
<keyword evidence="2" id="KW-0732">Signal</keyword>
<dbReference type="eggNOG" id="COG1729">
    <property type="taxonomic scope" value="Bacteria"/>
</dbReference>
<dbReference type="EMBL" id="AGRW01000034">
    <property type="protein sequence ID" value="EIC02754.1"/>
    <property type="molecule type" value="Genomic_DNA"/>
</dbReference>